<comment type="function">
    <text evidence="3">Catalyzes the conversion of 3-deoxy-D-arabino-heptulosonate 7-phosphate (DAHP) to dehydroquinate (DHQ).</text>
</comment>
<dbReference type="GO" id="GO:0046872">
    <property type="term" value="F:metal ion binding"/>
    <property type="evidence" value="ECO:0007669"/>
    <property type="project" value="UniProtKB-KW"/>
</dbReference>
<evidence type="ECO:0000256" key="2">
    <source>
        <dbReference type="ARBA" id="ARBA00001941"/>
    </source>
</evidence>
<dbReference type="PANTHER" id="PTHR43622">
    <property type="entry name" value="3-DEHYDROQUINATE SYNTHASE"/>
    <property type="match status" value="1"/>
</dbReference>
<keyword evidence="9" id="KW-0170">Cobalt</keyword>
<evidence type="ECO:0000256" key="1">
    <source>
        <dbReference type="ARBA" id="ARBA00001911"/>
    </source>
</evidence>
<dbReference type="GO" id="GO:0003856">
    <property type="term" value="F:3-dehydroquinate synthase activity"/>
    <property type="evidence" value="ECO:0007669"/>
    <property type="project" value="UniProtKB-UniRule"/>
</dbReference>
<feature type="domain" description="3-dehydroquinate synthase N-terminal" evidence="11">
    <location>
        <begin position="64"/>
        <end position="175"/>
    </location>
</feature>
<dbReference type="NCBIfam" id="TIGR01357">
    <property type="entry name" value="aroB"/>
    <property type="match status" value="1"/>
</dbReference>
<dbReference type="GO" id="GO:0000166">
    <property type="term" value="F:nucleotide binding"/>
    <property type="evidence" value="ECO:0007669"/>
    <property type="project" value="UniProtKB-KW"/>
</dbReference>
<comment type="cofactor">
    <cofactor evidence="1">
        <name>NAD(+)</name>
        <dbReference type="ChEBI" id="CHEBI:57540"/>
    </cofactor>
</comment>
<dbReference type="AlphaFoldDB" id="A0A3A1MK94"/>
<dbReference type="GO" id="GO:0005737">
    <property type="term" value="C:cytoplasm"/>
    <property type="evidence" value="ECO:0007669"/>
    <property type="project" value="InterPro"/>
</dbReference>
<dbReference type="SUPFAM" id="SSF56796">
    <property type="entry name" value="Dehydroquinate synthase-like"/>
    <property type="match status" value="1"/>
</dbReference>
<keyword evidence="7" id="KW-0520">NAD</keyword>
<dbReference type="GO" id="GO:0009073">
    <property type="term" value="P:aromatic amino acid family biosynthetic process"/>
    <property type="evidence" value="ECO:0007669"/>
    <property type="project" value="InterPro"/>
</dbReference>
<dbReference type="Gene3D" id="3.40.50.1970">
    <property type="match status" value="1"/>
</dbReference>
<dbReference type="InterPro" id="IPR030963">
    <property type="entry name" value="DHQ_synth_fam"/>
</dbReference>
<dbReference type="GO" id="GO:0009423">
    <property type="term" value="P:chorismate biosynthetic process"/>
    <property type="evidence" value="ECO:0007669"/>
    <property type="project" value="UniProtKB-UniRule"/>
</dbReference>
<reference evidence="13 14" key="2">
    <citation type="submission" date="2018-10" db="EMBL/GenBank/DDBJ databases">
        <title>Draft genome sequence of Candidatus Sulcia muelleri from Kolla paulula, a vector of Xylella fastidiosa causing Pierces disease of grapevine in Taiwan.</title>
        <authorList>
            <person name="Shih H.-T."/>
        </authorList>
    </citation>
    <scope>NUCLEOTIDE SEQUENCE [LARGE SCALE GENOMIC DNA]</scope>
    <source>
        <strain evidence="13 14">KPTW1</strain>
    </source>
</reference>
<evidence type="ECO:0000256" key="4">
    <source>
        <dbReference type="ARBA" id="ARBA00022723"/>
    </source>
</evidence>
<organism evidence="13 14">
    <name type="scientific">Candidatus Karelsulcia muelleri</name>
    <dbReference type="NCBI Taxonomy" id="336810"/>
    <lineage>
        <taxon>Bacteria</taxon>
        <taxon>Pseudomonadati</taxon>
        <taxon>Bacteroidota</taxon>
        <taxon>Flavobacteriia</taxon>
        <taxon>Flavobacteriales</taxon>
        <taxon>Candidatus Karelsulcia</taxon>
    </lineage>
</organism>
<dbReference type="EMBL" id="QWZP01000001">
    <property type="protein sequence ID" value="RIU86576.1"/>
    <property type="molecule type" value="Genomic_DNA"/>
</dbReference>
<feature type="domain" description="3-dehydroquinate synthase C-terminal" evidence="12">
    <location>
        <begin position="177"/>
        <end position="324"/>
    </location>
</feature>
<comment type="cofactor">
    <cofactor evidence="2">
        <name>Co(2+)</name>
        <dbReference type="ChEBI" id="CHEBI:48828"/>
    </cofactor>
</comment>
<keyword evidence="5" id="KW-0547">Nucleotide-binding</keyword>
<evidence type="ECO:0000256" key="9">
    <source>
        <dbReference type="ARBA" id="ARBA00023285"/>
    </source>
</evidence>
<sequence length="364" mass="43062">MKILNKPYYGIYFGKNYYKLLKNNFFNKNFFSKKIILLDINTKKYCLHYFLSKTNLFNKYYIINIFSGEEEKNIYTCKKIWKNLIKLNADRNSIVINLGGGVITDMGGFACSVFKRGLNFINIPTTLLSMIDASIGGKTAINFFSLKNEIGLFNYSKRILIDKNYLKTLSEDEIKSGLSEIIKYGLIYDINLWNLLKIRVFSKIKFLYDKLLYEIIYKSINIKNNIIEKDYKEKGLRKILNFGHTIGHAIESYFIYNLNKRLSHGHSIAIGMICESWISYKMKIIKKTEFEEIYNVLSILYKQIKIYNSDIYKILCFMKHDKKNKNKKIKFSLIKEIGYCLYNLEVDYELIKESIQNNLIYDRK</sequence>
<dbReference type="RefSeq" id="WP_158365920.1">
    <property type="nucleotide sequence ID" value="NZ_QWZP01000001.1"/>
</dbReference>
<dbReference type="Proteomes" id="UP000265496">
    <property type="component" value="Unassembled WGS sequence"/>
</dbReference>
<keyword evidence="4" id="KW-0479">Metal-binding</keyword>
<dbReference type="InterPro" id="IPR056179">
    <property type="entry name" value="DHQS_C"/>
</dbReference>
<evidence type="ECO:0000259" key="12">
    <source>
        <dbReference type="Pfam" id="PF24621"/>
    </source>
</evidence>
<dbReference type="Gene3D" id="1.20.1090.10">
    <property type="entry name" value="Dehydroquinate synthase-like - alpha domain"/>
    <property type="match status" value="1"/>
</dbReference>
<proteinExistence type="predicted"/>
<gene>
    <name evidence="13" type="primary">aroB</name>
    <name evidence="13" type="ORF">D2A33_00030</name>
</gene>
<dbReference type="PANTHER" id="PTHR43622:SF1">
    <property type="entry name" value="3-DEHYDROQUINATE SYNTHASE"/>
    <property type="match status" value="1"/>
</dbReference>
<dbReference type="EC" id="4.2.3.4" evidence="10"/>
<name>A0A3A1MK94_9FLAO</name>
<dbReference type="CDD" id="cd08195">
    <property type="entry name" value="DHQS"/>
    <property type="match status" value="1"/>
</dbReference>
<dbReference type="InterPro" id="IPR030960">
    <property type="entry name" value="DHQS/DOIS_N"/>
</dbReference>
<accession>A0A3A1MK94</accession>
<dbReference type="InterPro" id="IPR050071">
    <property type="entry name" value="Dehydroquinate_synthase"/>
</dbReference>
<evidence type="ECO:0000256" key="3">
    <source>
        <dbReference type="ARBA" id="ARBA00003485"/>
    </source>
</evidence>
<evidence type="ECO:0000313" key="14">
    <source>
        <dbReference type="Proteomes" id="UP000265496"/>
    </source>
</evidence>
<evidence type="ECO:0000313" key="13">
    <source>
        <dbReference type="EMBL" id="RIU86576.1"/>
    </source>
</evidence>
<evidence type="ECO:0000259" key="11">
    <source>
        <dbReference type="Pfam" id="PF01761"/>
    </source>
</evidence>
<dbReference type="PIRSF" id="PIRSF001455">
    <property type="entry name" value="DHQ_synth"/>
    <property type="match status" value="1"/>
</dbReference>
<evidence type="ECO:0000256" key="8">
    <source>
        <dbReference type="ARBA" id="ARBA00023239"/>
    </source>
</evidence>
<protein>
    <recommendedName>
        <fullName evidence="10">3-dehydroquinate synthase</fullName>
        <ecNumber evidence="10">4.2.3.4</ecNumber>
    </recommendedName>
</protein>
<evidence type="ECO:0000256" key="6">
    <source>
        <dbReference type="ARBA" id="ARBA00022833"/>
    </source>
</evidence>
<dbReference type="InterPro" id="IPR016037">
    <property type="entry name" value="DHQ_synth_AroB"/>
</dbReference>
<keyword evidence="6" id="KW-0862">Zinc</keyword>
<dbReference type="Pfam" id="PF24621">
    <property type="entry name" value="DHQS_C"/>
    <property type="match status" value="1"/>
</dbReference>
<evidence type="ECO:0000256" key="7">
    <source>
        <dbReference type="ARBA" id="ARBA00023027"/>
    </source>
</evidence>
<evidence type="ECO:0000256" key="5">
    <source>
        <dbReference type="ARBA" id="ARBA00022741"/>
    </source>
</evidence>
<evidence type="ECO:0000256" key="10">
    <source>
        <dbReference type="NCBIfam" id="TIGR01357"/>
    </source>
</evidence>
<keyword evidence="8 13" id="KW-0456">Lyase</keyword>
<comment type="caution">
    <text evidence="13">The sequence shown here is derived from an EMBL/GenBank/DDBJ whole genome shotgun (WGS) entry which is preliminary data.</text>
</comment>
<reference evidence="14" key="1">
    <citation type="submission" date="2018-08" db="EMBL/GenBank/DDBJ databases">
        <authorList>
            <person name="Dai Z."/>
        </authorList>
    </citation>
    <scope>NUCLEOTIDE SEQUENCE [LARGE SCALE GENOMIC DNA]</scope>
    <source>
        <strain evidence="14">KPTW1</strain>
    </source>
</reference>
<dbReference type="Pfam" id="PF01761">
    <property type="entry name" value="DHQ_synthase"/>
    <property type="match status" value="1"/>
</dbReference>